<evidence type="ECO:0000256" key="4">
    <source>
        <dbReference type="ARBA" id="ARBA00012840"/>
    </source>
</evidence>
<keyword evidence="8 17" id="KW-0067">ATP-binding</keyword>
<feature type="coiled-coil region" evidence="18">
    <location>
        <begin position="68"/>
        <end position="95"/>
    </location>
</feature>
<dbReference type="PIRSF" id="PIRSF001529">
    <property type="entry name" value="Ser-tRNA-synth_IIa"/>
    <property type="match status" value="1"/>
</dbReference>
<evidence type="ECO:0000256" key="9">
    <source>
        <dbReference type="ARBA" id="ARBA00022917"/>
    </source>
</evidence>
<evidence type="ECO:0000256" key="11">
    <source>
        <dbReference type="ARBA" id="ARBA00031113"/>
    </source>
</evidence>
<evidence type="ECO:0000313" key="21">
    <source>
        <dbReference type="Proteomes" id="UP000036403"/>
    </source>
</evidence>
<dbReference type="Gene3D" id="3.30.930.10">
    <property type="entry name" value="Bira Bifunctional Protein, Domain 2"/>
    <property type="match status" value="1"/>
</dbReference>
<evidence type="ECO:0000256" key="3">
    <source>
        <dbReference type="ARBA" id="ARBA00010728"/>
    </source>
</evidence>
<dbReference type="EC" id="6.1.1.11" evidence="4"/>
<dbReference type="NCBIfam" id="TIGR00414">
    <property type="entry name" value="serS"/>
    <property type="match status" value="1"/>
</dbReference>
<dbReference type="InterPro" id="IPR045864">
    <property type="entry name" value="aa-tRNA-synth_II/BPL/LPL"/>
</dbReference>
<dbReference type="Proteomes" id="UP000036403">
    <property type="component" value="Unassembled WGS sequence"/>
</dbReference>
<evidence type="ECO:0000256" key="13">
    <source>
        <dbReference type="ARBA" id="ARBA00039158"/>
    </source>
</evidence>
<feature type="binding site" evidence="16">
    <location>
        <position position="379"/>
    </location>
    <ligand>
        <name>L-serine</name>
        <dbReference type="ChEBI" id="CHEBI:33384"/>
    </ligand>
</feature>
<keyword evidence="10 20" id="KW-0030">Aminoacyl-tRNA synthetase</keyword>
<dbReference type="Gene3D" id="1.10.287.40">
    <property type="entry name" value="Serine-tRNA synthetase, tRNA binding domain"/>
    <property type="match status" value="1"/>
</dbReference>
<comment type="caution">
    <text evidence="20">The sequence shown here is derived from an EMBL/GenBank/DDBJ whole genome shotgun (WGS) entry which is preliminary data.</text>
</comment>
<dbReference type="InterPro" id="IPR010978">
    <property type="entry name" value="tRNA-bd_arm"/>
</dbReference>
<comment type="pathway">
    <text evidence="2">Aminoacyl-tRNA biosynthesis; selenocysteinyl-tRNA(Sec) biosynthesis; L-seryl-tRNA(Sec) from L-serine and tRNA(Sec): step 1/1.</text>
</comment>
<evidence type="ECO:0000256" key="10">
    <source>
        <dbReference type="ARBA" id="ARBA00023146"/>
    </source>
</evidence>
<feature type="domain" description="Aminoacyl-transfer RNA synthetases class-II family profile" evidence="19">
    <location>
        <begin position="171"/>
        <end position="406"/>
    </location>
</feature>
<dbReference type="InterPro" id="IPR033729">
    <property type="entry name" value="SerRS_core"/>
</dbReference>
<dbReference type="STRING" id="67767.A0A0J7KIC9"/>
<comment type="subcellular location">
    <subcellularLocation>
        <location evidence="1">Cytoplasm</location>
    </subcellularLocation>
</comment>
<evidence type="ECO:0000256" key="14">
    <source>
        <dbReference type="ARBA" id="ARBA00047929"/>
    </source>
</evidence>
<keyword evidence="21" id="KW-1185">Reference proteome</keyword>
<evidence type="ECO:0000256" key="2">
    <source>
        <dbReference type="ARBA" id="ARBA00005045"/>
    </source>
</evidence>
<dbReference type="SUPFAM" id="SSF55681">
    <property type="entry name" value="Class II aaRS and biotin synthetases"/>
    <property type="match status" value="1"/>
</dbReference>
<evidence type="ECO:0000259" key="19">
    <source>
        <dbReference type="PROSITE" id="PS50862"/>
    </source>
</evidence>
<keyword evidence="7" id="KW-0547">Nucleotide-binding</keyword>
<dbReference type="PRINTS" id="PR00981">
    <property type="entry name" value="TRNASYNTHSER"/>
</dbReference>
<dbReference type="InterPro" id="IPR002317">
    <property type="entry name" value="Ser-tRNA-ligase_type_1"/>
</dbReference>
<accession>A0A0J7KIC9</accession>
<dbReference type="EMBL" id="LBMM01007113">
    <property type="protein sequence ID" value="KMQ90027.1"/>
    <property type="molecule type" value="Genomic_DNA"/>
</dbReference>
<comment type="catalytic activity">
    <reaction evidence="14">
        <text>tRNA(Sec) + L-serine + ATP = L-seryl-tRNA(Sec) + AMP + diphosphate + H(+)</text>
        <dbReference type="Rhea" id="RHEA:42580"/>
        <dbReference type="Rhea" id="RHEA-COMP:9742"/>
        <dbReference type="Rhea" id="RHEA-COMP:10128"/>
        <dbReference type="ChEBI" id="CHEBI:15378"/>
        <dbReference type="ChEBI" id="CHEBI:30616"/>
        <dbReference type="ChEBI" id="CHEBI:33019"/>
        <dbReference type="ChEBI" id="CHEBI:33384"/>
        <dbReference type="ChEBI" id="CHEBI:78442"/>
        <dbReference type="ChEBI" id="CHEBI:78533"/>
        <dbReference type="ChEBI" id="CHEBI:456215"/>
        <dbReference type="EC" id="6.1.1.11"/>
    </reaction>
</comment>
<dbReference type="SUPFAM" id="SSF46589">
    <property type="entry name" value="tRNA-binding arm"/>
    <property type="match status" value="1"/>
</dbReference>
<keyword evidence="9" id="KW-0648">Protein biosynthesis</keyword>
<feature type="binding site" evidence="16">
    <location>
        <position position="229"/>
    </location>
    <ligand>
        <name>L-serine</name>
        <dbReference type="ChEBI" id="CHEBI:33384"/>
    </ligand>
</feature>
<evidence type="ECO:0000256" key="15">
    <source>
        <dbReference type="ARBA" id="ARBA00048823"/>
    </source>
</evidence>
<sequence length="420" mass="47380">MHDIRFIRENPQEFDRQLARRGHELVADKILALDSTWRKLTSQTQELQAKRKAISKEIGLCKRNKEPSEHLEGEVADLKKELEICEEKSKQEAAKLQDILARIPNLLAEEVPAGKSEADNQFVHEWGTKPEFSFKPEQHFDLGEKLGQMDFQTAAKISGARFVVLKGGLARLERALGQFMLDLHTQEFGFEETNVPILVNESAMYGTDKLPKFSEESFQTTDGRWLIPTGEVPLTATQAGEVIAEDKLPLRMTGLTPCFRSEAGAAGKDVRGMIRQHQFSKCELVAITTPEQSEAEHERLTRAAETVLERLELPYRRLLLCEGDTGFGAAKTWDLEVWLPGAEAWREISSCSNTRDFQARRMNARYRSQDGLKFVHTLNGSGLALGRALVAVMENYQTEEGHIRVPKVLQPYMGGMEIIS</sequence>
<dbReference type="GO" id="GO:0006434">
    <property type="term" value="P:seryl-tRNA aminoacylation"/>
    <property type="evidence" value="ECO:0007669"/>
    <property type="project" value="InterPro"/>
</dbReference>
<feature type="binding site" evidence="16">
    <location>
        <position position="283"/>
    </location>
    <ligand>
        <name>L-serine</name>
        <dbReference type="ChEBI" id="CHEBI:33384"/>
    </ligand>
</feature>
<dbReference type="GO" id="GO:0005737">
    <property type="term" value="C:cytoplasm"/>
    <property type="evidence" value="ECO:0007669"/>
    <property type="project" value="UniProtKB-SubCell"/>
</dbReference>
<dbReference type="PANTHER" id="PTHR43697">
    <property type="entry name" value="SERYL-TRNA SYNTHETASE"/>
    <property type="match status" value="1"/>
</dbReference>
<evidence type="ECO:0000313" key="20">
    <source>
        <dbReference type="EMBL" id="KMQ90027.1"/>
    </source>
</evidence>
<dbReference type="Pfam" id="PF00587">
    <property type="entry name" value="tRNA-synt_2b"/>
    <property type="match status" value="1"/>
</dbReference>
<evidence type="ECO:0000256" key="7">
    <source>
        <dbReference type="ARBA" id="ARBA00022741"/>
    </source>
</evidence>
<evidence type="ECO:0000256" key="17">
    <source>
        <dbReference type="PIRSR" id="PIRSR001529-2"/>
    </source>
</evidence>
<feature type="binding site" evidence="17">
    <location>
        <begin position="347"/>
        <end position="350"/>
    </location>
    <ligand>
        <name>ATP</name>
        <dbReference type="ChEBI" id="CHEBI:30616"/>
    </ligand>
</feature>
<dbReference type="PROSITE" id="PS50862">
    <property type="entry name" value="AA_TRNA_LIGASE_II"/>
    <property type="match status" value="1"/>
</dbReference>
<dbReference type="CDD" id="cd00770">
    <property type="entry name" value="SerRS_core"/>
    <property type="match status" value="1"/>
</dbReference>
<protein>
    <recommendedName>
        <fullName evidence="13">Serine--tRNA ligase</fullName>
        <ecNumber evidence="4">6.1.1.11</ecNumber>
    </recommendedName>
    <alternativeName>
        <fullName evidence="11">Seryl-tRNA synthetase</fullName>
    </alternativeName>
    <alternativeName>
        <fullName evidence="12">Seryl-tRNA(Ser/Sec) synthetase</fullName>
    </alternativeName>
</protein>
<evidence type="ECO:0000256" key="1">
    <source>
        <dbReference type="ARBA" id="ARBA00004496"/>
    </source>
</evidence>
<name>A0A0J7KIC9_LASNI</name>
<evidence type="ECO:0000256" key="18">
    <source>
        <dbReference type="SAM" id="Coils"/>
    </source>
</evidence>
<evidence type="ECO:0000256" key="16">
    <source>
        <dbReference type="PIRSR" id="PIRSR001529-1"/>
    </source>
</evidence>
<evidence type="ECO:0000256" key="8">
    <source>
        <dbReference type="ARBA" id="ARBA00022840"/>
    </source>
</evidence>
<feature type="binding site" evidence="16">
    <location>
        <position position="260"/>
    </location>
    <ligand>
        <name>L-serine</name>
        <dbReference type="ChEBI" id="CHEBI:33384"/>
    </ligand>
</feature>
<dbReference type="InterPro" id="IPR002314">
    <property type="entry name" value="aa-tRNA-synt_IIb"/>
</dbReference>
<dbReference type="AlphaFoldDB" id="A0A0J7KIC9"/>
<gene>
    <name evidence="20" type="ORF">RF55_10268</name>
</gene>
<evidence type="ECO:0000256" key="6">
    <source>
        <dbReference type="ARBA" id="ARBA00022598"/>
    </source>
</evidence>
<evidence type="ECO:0000256" key="12">
    <source>
        <dbReference type="ARBA" id="ARBA00033352"/>
    </source>
</evidence>
<dbReference type="GO" id="GO:0005524">
    <property type="term" value="F:ATP binding"/>
    <property type="evidence" value="ECO:0007669"/>
    <property type="project" value="UniProtKB-KW"/>
</dbReference>
<evidence type="ECO:0000256" key="5">
    <source>
        <dbReference type="ARBA" id="ARBA00022490"/>
    </source>
</evidence>
<dbReference type="Pfam" id="PF02403">
    <property type="entry name" value="Seryl_tRNA_N"/>
    <property type="match status" value="1"/>
</dbReference>
<dbReference type="InterPro" id="IPR042103">
    <property type="entry name" value="SerRS_1_N_sf"/>
</dbReference>
<feature type="binding site" evidence="17">
    <location>
        <begin position="260"/>
        <end position="262"/>
    </location>
    <ligand>
        <name>ATP</name>
        <dbReference type="ChEBI" id="CHEBI:30616"/>
    </ligand>
</feature>
<dbReference type="GO" id="GO:0004828">
    <property type="term" value="F:serine-tRNA ligase activity"/>
    <property type="evidence" value="ECO:0007669"/>
    <property type="project" value="UniProtKB-EC"/>
</dbReference>
<dbReference type="HAMAP" id="MF_00176">
    <property type="entry name" value="Ser_tRNA_synth_type1"/>
    <property type="match status" value="1"/>
</dbReference>
<comment type="similarity">
    <text evidence="3">Belongs to the class-II aminoacyl-tRNA synthetase family. Type-1 seryl-tRNA synthetase subfamily.</text>
</comment>
<dbReference type="InterPro" id="IPR015866">
    <property type="entry name" value="Ser-tRNA-synth_1_N"/>
</dbReference>
<dbReference type="OrthoDB" id="10264585at2759"/>
<dbReference type="PaxDb" id="67767-A0A0J7KIC9"/>
<comment type="catalytic activity">
    <reaction evidence="15">
        <text>tRNA(Ser) + L-serine + ATP = L-seryl-tRNA(Ser) + AMP + diphosphate + H(+)</text>
        <dbReference type="Rhea" id="RHEA:12292"/>
        <dbReference type="Rhea" id="RHEA-COMP:9669"/>
        <dbReference type="Rhea" id="RHEA-COMP:9703"/>
        <dbReference type="ChEBI" id="CHEBI:15378"/>
        <dbReference type="ChEBI" id="CHEBI:30616"/>
        <dbReference type="ChEBI" id="CHEBI:33019"/>
        <dbReference type="ChEBI" id="CHEBI:33384"/>
        <dbReference type="ChEBI" id="CHEBI:78442"/>
        <dbReference type="ChEBI" id="CHEBI:78533"/>
        <dbReference type="ChEBI" id="CHEBI:456215"/>
        <dbReference type="EC" id="6.1.1.11"/>
    </reaction>
</comment>
<reference evidence="20 21" key="1">
    <citation type="submission" date="2015-04" db="EMBL/GenBank/DDBJ databases">
        <title>Lasius niger genome sequencing.</title>
        <authorList>
            <person name="Konorov E.A."/>
            <person name="Nikitin M.A."/>
            <person name="Kirill M.V."/>
            <person name="Chang P."/>
        </authorList>
    </citation>
    <scope>NUCLEOTIDE SEQUENCE [LARGE SCALE GENOMIC DNA]</scope>
    <source>
        <tissue evidence="20">Whole</tissue>
    </source>
</reference>
<keyword evidence="5" id="KW-0963">Cytoplasm</keyword>
<proteinExistence type="inferred from homology"/>
<dbReference type="InterPro" id="IPR006195">
    <property type="entry name" value="aa-tRNA-synth_II"/>
</dbReference>
<dbReference type="PANTHER" id="PTHR43697:SF1">
    <property type="entry name" value="SERINE--TRNA LIGASE"/>
    <property type="match status" value="1"/>
</dbReference>
<organism evidence="20 21">
    <name type="scientific">Lasius niger</name>
    <name type="common">Black garden ant</name>
    <dbReference type="NCBI Taxonomy" id="67767"/>
    <lineage>
        <taxon>Eukaryota</taxon>
        <taxon>Metazoa</taxon>
        <taxon>Ecdysozoa</taxon>
        <taxon>Arthropoda</taxon>
        <taxon>Hexapoda</taxon>
        <taxon>Insecta</taxon>
        <taxon>Pterygota</taxon>
        <taxon>Neoptera</taxon>
        <taxon>Endopterygota</taxon>
        <taxon>Hymenoptera</taxon>
        <taxon>Apocrita</taxon>
        <taxon>Aculeata</taxon>
        <taxon>Formicoidea</taxon>
        <taxon>Formicidae</taxon>
        <taxon>Formicinae</taxon>
        <taxon>Lasius</taxon>
        <taxon>Lasius</taxon>
    </lineage>
</organism>
<keyword evidence="18" id="KW-0175">Coiled coil</keyword>
<keyword evidence="6" id="KW-0436">Ligase</keyword>